<dbReference type="Gene3D" id="3.40.190.10">
    <property type="entry name" value="Periplasmic binding protein-like II"/>
    <property type="match status" value="2"/>
</dbReference>
<dbReference type="AlphaFoldDB" id="A0A4R5VN46"/>
<reference evidence="8 9" key="1">
    <citation type="submission" date="2019-03" db="EMBL/GenBank/DDBJ databases">
        <title>Sapientia aquatica gen. nov., sp. nov., isolated from a crater lake.</title>
        <authorList>
            <person name="Felfoldi T."/>
            <person name="Szabo A."/>
            <person name="Toth E."/>
            <person name="Schumann P."/>
            <person name="Keki Z."/>
            <person name="Marialigeti K."/>
            <person name="Mathe I."/>
        </authorList>
    </citation>
    <scope>NUCLEOTIDE SEQUENCE [LARGE SCALE GENOMIC DNA]</scope>
    <source>
        <strain evidence="8 9">SA-152</strain>
    </source>
</reference>
<dbReference type="PANTHER" id="PTHR30222:SF12">
    <property type="entry name" value="NORSPERMIDINE SENSOR"/>
    <property type="match status" value="1"/>
</dbReference>
<evidence type="ECO:0000313" key="9">
    <source>
        <dbReference type="Proteomes" id="UP000294829"/>
    </source>
</evidence>
<keyword evidence="2 5" id="KW-0813">Transport</keyword>
<dbReference type="Proteomes" id="UP000294829">
    <property type="component" value="Unassembled WGS sequence"/>
</dbReference>
<evidence type="ECO:0000256" key="2">
    <source>
        <dbReference type="ARBA" id="ARBA00022448"/>
    </source>
</evidence>
<keyword evidence="3 7" id="KW-0732">Signal</keyword>
<dbReference type="GO" id="GO:0042597">
    <property type="term" value="C:periplasmic space"/>
    <property type="evidence" value="ECO:0007669"/>
    <property type="project" value="UniProtKB-SubCell"/>
</dbReference>
<dbReference type="GO" id="GO:0019808">
    <property type="term" value="F:polyamine binding"/>
    <property type="evidence" value="ECO:0007669"/>
    <property type="project" value="InterPro"/>
</dbReference>
<sequence>MLAVTAFGIVFFTASAVNAQQEEKVLNFYNWSDYIAPDTIANFEKETGIKVNYDVFDSSEILHAKLMAGRTGYDVVMSSSGWARMQADGGLLRPLDKSLLPNLKNLDPLLQSQIAKVDPDNKFMVTWLWGYITVGINVDLVKRTLGSTPMPDDAWDLIFNPSYAAKLKSCGVSFLDSPSEVIPAALHYLHLPLNTTKQADYDAVSTMLAAVRPYVTLISSTGYMSNLEDGSLCVSMGWSGDLNRAQRQATMMVNKQNIKPLMPKSGGVMFFDTMVIPKDAPHVKNAHIFMNYIMRPEVHAALTNKLLYANPNLPGRKFVTPSIANNPTIFPSEAEILAMDVQGKVSPFLLRMGSRTFTKFKSGL</sequence>
<proteinExistence type="inferred from homology"/>
<gene>
    <name evidence="8" type="ORF">E2I14_18575</name>
</gene>
<evidence type="ECO:0000313" key="8">
    <source>
        <dbReference type="EMBL" id="TDK59659.1"/>
    </source>
</evidence>
<comment type="subcellular location">
    <subcellularLocation>
        <location evidence="1 5">Periplasm</location>
    </subcellularLocation>
</comment>
<evidence type="ECO:0000256" key="4">
    <source>
        <dbReference type="ARBA" id="ARBA00022764"/>
    </source>
</evidence>
<feature type="binding site" evidence="6">
    <location>
        <position position="342"/>
    </location>
    <ligand>
        <name>spermidine</name>
        <dbReference type="ChEBI" id="CHEBI:57834"/>
    </ligand>
</feature>
<dbReference type="GO" id="GO:0015846">
    <property type="term" value="P:polyamine transport"/>
    <property type="evidence" value="ECO:0007669"/>
    <property type="project" value="InterPro"/>
</dbReference>
<evidence type="ECO:0000256" key="3">
    <source>
        <dbReference type="ARBA" id="ARBA00022729"/>
    </source>
</evidence>
<organism evidence="8 9">
    <name type="scientific">Sapientia aquatica</name>
    <dbReference type="NCBI Taxonomy" id="1549640"/>
    <lineage>
        <taxon>Bacteria</taxon>
        <taxon>Pseudomonadati</taxon>
        <taxon>Pseudomonadota</taxon>
        <taxon>Betaproteobacteria</taxon>
        <taxon>Burkholderiales</taxon>
        <taxon>Oxalobacteraceae</taxon>
        <taxon>Sapientia</taxon>
    </lineage>
</organism>
<protein>
    <recommendedName>
        <fullName evidence="5">Putrescine-binding periplasmic protein</fullName>
    </recommendedName>
</protein>
<comment type="function">
    <text evidence="5">Required for the activity of the bacterial periplasmic transport system of putrescine.</text>
</comment>
<evidence type="ECO:0000256" key="6">
    <source>
        <dbReference type="PIRSR" id="PIRSR019574-1"/>
    </source>
</evidence>
<dbReference type="PANTHER" id="PTHR30222">
    <property type="entry name" value="SPERMIDINE/PUTRESCINE-BINDING PERIPLASMIC PROTEIN"/>
    <property type="match status" value="1"/>
</dbReference>
<feature type="signal peptide" evidence="7">
    <location>
        <begin position="1"/>
        <end position="19"/>
    </location>
</feature>
<dbReference type="SUPFAM" id="SSF53850">
    <property type="entry name" value="Periplasmic binding protein-like II"/>
    <property type="match status" value="1"/>
</dbReference>
<dbReference type="EMBL" id="SMYL01000020">
    <property type="protein sequence ID" value="TDK59659.1"/>
    <property type="molecule type" value="Genomic_DNA"/>
</dbReference>
<feature type="chain" id="PRO_5020516014" description="Putrescine-binding periplasmic protein" evidence="7">
    <location>
        <begin position="20"/>
        <end position="364"/>
    </location>
</feature>
<accession>A0A4R5VN46</accession>
<dbReference type="PIRSF" id="PIRSF019574">
    <property type="entry name" value="Periplasmic_polyamine_BP"/>
    <property type="match status" value="1"/>
</dbReference>
<dbReference type="PRINTS" id="PR00909">
    <property type="entry name" value="SPERMDNBNDNG"/>
</dbReference>
<keyword evidence="4 5" id="KW-0574">Periplasm</keyword>
<dbReference type="OrthoDB" id="9769319at2"/>
<comment type="similarity">
    <text evidence="5">Belongs to the bacterial solute-binding protein PotD/PotF family.</text>
</comment>
<dbReference type="InterPro" id="IPR001188">
    <property type="entry name" value="Sperm_putr-bd"/>
</dbReference>
<name>A0A4R5VN46_9BURK</name>
<dbReference type="InterPro" id="IPR006059">
    <property type="entry name" value="SBP"/>
</dbReference>
<evidence type="ECO:0000256" key="7">
    <source>
        <dbReference type="SAM" id="SignalP"/>
    </source>
</evidence>
<dbReference type="Pfam" id="PF13416">
    <property type="entry name" value="SBP_bac_8"/>
    <property type="match status" value="1"/>
</dbReference>
<evidence type="ECO:0000256" key="1">
    <source>
        <dbReference type="ARBA" id="ARBA00004418"/>
    </source>
</evidence>
<evidence type="ECO:0000256" key="5">
    <source>
        <dbReference type="PIRNR" id="PIRNR019574"/>
    </source>
</evidence>
<comment type="caution">
    <text evidence="8">The sequence shown here is derived from an EMBL/GenBank/DDBJ whole genome shotgun (WGS) entry which is preliminary data.</text>
</comment>
<keyword evidence="9" id="KW-1185">Reference proteome</keyword>